<feature type="signal peptide" evidence="1">
    <location>
        <begin position="1"/>
        <end position="22"/>
    </location>
</feature>
<sequence length="183" mass="21741">MMHPKFLLILLVALCCIYLTLGQESEYNSKRKWKNCKEGKNFDKMKCVENFFHCLTSSNRTIERFMEADKKCCAKTLNDSSDIWFVTFHMCVSWQTSRDVRYCIFKSGCGCRYRILEYFGKTFPDYLQFEKDMMDRIDPRPKTAEECDDSFLQSYGNAFKEQCKDNTDKNLDPMCNASRVYYQ</sequence>
<evidence type="ECO:0000313" key="2">
    <source>
        <dbReference type="EMBL" id="MBW20370.1"/>
    </source>
</evidence>
<reference evidence="2" key="1">
    <citation type="journal article" date="2017" name="Toxicon">
        <title>Venom-gland transcriptomics and venom proteomics of the Hentz striped scorpion (Centruroides hentzi; Buthidae) reveal high toxin diversity in a harmless member of a lethal family.</title>
        <authorList>
            <person name="Ward M.J."/>
            <person name="Ellsworth S.A."/>
            <person name="Rokyta D.R."/>
        </authorList>
    </citation>
    <scope>NUCLEOTIDE SEQUENCE</scope>
    <source>
        <tissue evidence="2">Venom gland</tissue>
    </source>
</reference>
<evidence type="ECO:0000256" key="1">
    <source>
        <dbReference type="SAM" id="SignalP"/>
    </source>
</evidence>
<protein>
    <submittedName>
        <fullName evidence="2">Putative secreted protein</fullName>
    </submittedName>
</protein>
<name>A0A2I9LPR2_9SCOR</name>
<dbReference type="EMBL" id="GFWZ01000380">
    <property type="protein sequence ID" value="MBW20370.1"/>
    <property type="molecule type" value="Transcribed_RNA"/>
</dbReference>
<accession>A0A2I9LPR2</accession>
<keyword evidence="1" id="KW-0732">Signal</keyword>
<feature type="chain" id="PRO_5014316629" evidence="1">
    <location>
        <begin position="23"/>
        <end position="183"/>
    </location>
</feature>
<proteinExistence type="predicted"/>
<dbReference type="AlphaFoldDB" id="A0A2I9LPR2"/>
<organism evidence="2">
    <name type="scientific">Centruroides hentzi</name>
    <dbReference type="NCBI Taxonomy" id="88313"/>
    <lineage>
        <taxon>Eukaryota</taxon>
        <taxon>Metazoa</taxon>
        <taxon>Ecdysozoa</taxon>
        <taxon>Arthropoda</taxon>
        <taxon>Chelicerata</taxon>
        <taxon>Arachnida</taxon>
        <taxon>Scorpiones</taxon>
        <taxon>Buthida</taxon>
        <taxon>Buthoidea</taxon>
        <taxon>Buthidae</taxon>
        <taxon>Centruroides</taxon>
    </lineage>
</organism>